<dbReference type="InterPro" id="IPR035901">
    <property type="entry name" value="GIY-YIG_endonuc_sf"/>
</dbReference>
<sequence length="79" mass="9321">MFYTYILRSSIDGTKYIGHTSDLKKRLQNHNQHQSKYTSTKAPYILIWYCAFLTKDKAINFEKYLKSSSGFAFSNKRLI</sequence>
<evidence type="ECO:0000313" key="4">
    <source>
        <dbReference type="Proteomes" id="UP000034606"/>
    </source>
</evidence>
<protein>
    <recommendedName>
        <fullName evidence="2">GIY-YIG domain-containing protein</fullName>
    </recommendedName>
</protein>
<comment type="similarity">
    <text evidence="1">Belongs to the UPF0213 family.</text>
</comment>
<dbReference type="Pfam" id="PF01541">
    <property type="entry name" value="GIY-YIG"/>
    <property type="match status" value="1"/>
</dbReference>
<dbReference type="PANTHER" id="PTHR34477">
    <property type="entry name" value="UPF0213 PROTEIN YHBQ"/>
    <property type="match status" value="1"/>
</dbReference>
<dbReference type="InterPro" id="IPR050190">
    <property type="entry name" value="UPF0213_domain"/>
</dbReference>
<evidence type="ECO:0000256" key="1">
    <source>
        <dbReference type="ARBA" id="ARBA00007435"/>
    </source>
</evidence>
<evidence type="ECO:0000259" key="2">
    <source>
        <dbReference type="PROSITE" id="PS50164"/>
    </source>
</evidence>
<dbReference type="Proteomes" id="UP000034606">
    <property type="component" value="Unassembled WGS sequence"/>
</dbReference>
<gene>
    <name evidence="3" type="ORF">US05_C0001G0045</name>
</gene>
<evidence type="ECO:0000313" key="3">
    <source>
        <dbReference type="EMBL" id="KKP98689.1"/>
    </source>
</evidence>
<dbReference type="SUPFAM" id="SSF82771">
    <property type="entry name" value="GIY-YIG endonuclease"/>
    <property type="match status" value="1"/>
</dbReference>
<feature type="domain" description="GIY-YIG" evidence="2">
    <location>
        <begin position="1"/>
        <end position="79"/>
    </location>
</feature>
<dbReference type="Gene3D" id="3.40.1440.10">
    <property type="entry name" value="GIY-YIG endonuclease"/>
    <property type="match status" value="1"/>
</dbReference>
<dbReference type="PROSITE" id="PS50164">
    <property type="entry name" value="GIY_YIG"/>
    <property type="match status" value="1"/>
</dbReference>
<name>A0A0G0DVQ2_9BACT</name>
<dbReference type="EMBL" id="LBRM01000001">
    <property type="protein sequence ID" value="KKP98689.1"/>
    <property type="molecule type" value="Genomic_DNA"/>
</dbReference>
<organism evidence="3 4">
    <name type="scientific">Candidatus Nomurabacteria bacterium GW2011_GWA1_36_15</name>
    <dbReference type="NCBI Taxonomy" id="1618728"/>
    <lineage>
        <taxon>Bacteria</taxon>
        <taxon>Candidatus Nomuraibacteriota</taxon>
    </lineage>
</organism>
<dbReference type="CDD" id="cd10449">
    <property type="entry name" value="GIY-YIG_SLX1_like"/>
    <property type="match status" value="1"/>
</dbReference>
<dbReference type="AlphaFoldDB" id="A0A0G0DVQ2"/>
<accession>A0A0G0DVQ2</accession>
<reference evidence="3 4" key="1">
    <citation type="journal article" date="2015" name="Nature">
        <title>rRNA introns, odd ribosomes, and small enigmatic genomes across a large radiation of phyla.</title>
        <authorList>
            <person name="Brown C.T."/>
            <person name="Hug L.A."/>
            <person name="Thomas B.C."/>
            <person name="Sharon I."/>
            <person name="Castelle C.J."/>
            <person name="Singh A."/>
            <person name="Wilkins M.J."/>
            <person name="Williams K.H."/>
            <person name="Banfield J.F."/>
        </authorList>
    </citation>
    <scope>NUCLEOTIDE SEQUENCE [LARGE SCALE GENOMIC DNA]</scope>
</reference>
<comment type="caution">
    <text evidence="3">The sequence shown here is derived from an EMBL/GenBank/DDBJ whole genome shotgun (WGS) entry which is preliminary data.</text>
</comment>
<dbReference type="PANTHER" id="PTHR34477:SF5">
    <property type="entry name" value="BSL5627 PROTEIN"/>
    <property type="match status" value="1"/>
</dbReference>
<dbReference type="InterPro" id="IPR000305">
    <property type="entry name" value="GIY-YIG_endonuc"/>
</dbReference>
<proteinExistence type="inferred from homology"/>